<keyword evidence="2" id="KW-0255">Endonuclease</keyword>
<gene>
    <name evidence="2" type="ORF">J2I47_16800</name>
</gene>
<dbReference type="EMBL" id="JAFMYV010000008">
    <property type="protein sequence ID" value="MBO0938213.1"/>
    <property type="molecule type" value="Genomic_DNA"/>
</dbReference>
<dbReference type="GO" id="GO:0004519">
    <property type="term" value="F:endonuclease activity"/>
    <property type="evidence" value="ECO:0007669"/>
    <property type="project" value="UniProtKB-KW"/>
</dbReference>
<dbReference type="RefSeq" id="WP_207365745.1">
    <property type="nucleotide sequence ID" value="NZ_JAFMYV010000008.1"/>
</dbReference>
<dbReference type="Gene3D" id="3.90.1570.10">
    <property type="entry name" value="tt1808, chain A"/>
    <property type="match status" value="1"/>
</dbReference>
<reference evidence="2" key="1">
    <citation type="submission" date="2021-03" db="EMBL/GenBank/DDBJ databases">
        <title>Fibrella sp. HMF5335 genome sequencing and assembly.</title>
        <authorList>
            <person name="Kang H."/>
            <person name="Kim H."/>
            <person name="Bae S."/>
            <person name="Joh K."/>
        </authorList>
    </citation>
    <scope>NUCLEOTIDE SEQUENCE</scope>
    <source>
        <strain evidence="2">HMF5335</strain>
    </source>
</reference>
<dbReference type="Pfam" id="PF05685">
    <property type="entry name" value="Uma2"/>
    <property type="match status" value="1"/>
</dbReference>
<dbReference type="Proteomes" id="UP000664034">
    <property type="component" value="Unassembled WGS sequence"/>
</dbReference>
<evidence type="ECO:0000313" key="3">
    <source>
        <dbReference type="Proteomes" id="UP000664034"/>
    </source>
</evidence>
<dbReference type="AlphaFoldDB" id="A0A939K5W7"/>
<keyword evidence="3" id="KW-1185">Reference proteome</keyword>
<dbReference type="CDD" id="cd06260">
    <property type="entry name" value="DUF820-like"/>
    <property type="match status" value="1"/>
</dbReference>
<dbReference type="InterPro" id="IPR008538">
    <property type="entry name" value="Uma2"/>
</dbReference>
<feature type="domain" description="Putative restriction endonuclease" evidence="1">
    <location>
        <begin position="19"/>
        <end position="182"/>
    </location>
</feature>
<evidence type="ECO:0000259" key="1">
    <source>
        <dbReference type="Pfam" id="PF05685"/>
    </source>
</evidence>
<keyword evidence="2" id="KW-0540">Nuclease</keyword>
<accession>A0A939K5W7</accession>
<dbReference type="InterPro" id="IPR012296">
    <property type="entry name" value="Nuclease_put_TT1808"/>
</dbReference>
<dbReference type="PANTHER" id="PTHR34107">
    <property type="entry name" value="SLL0198 PROTEIN-RELATED"/>
    <property type="match status" value="1"/>
</dbReference>
<keyword evidence="2" id="KW-0378">Hydrolase</keyword>
<protein>
    <submittedName>
        <fullName evidence="2">Uma2 family endonuclease</fullName>
    </submittedName>
</protein>
<sequence length="189" mass="21557">MVAVGKPVAEALPTTLKTVDEFEQWERQYGGEGSYEFVRGRIIEKNEMKQAEFLILKFLTRLFTQTSAYAQGDELAAEMDSYIDDTRKRRPDLAYYTLAQIEATRTGERQKTRFAIEILSDSESYQDVLDKVQDYFDAGVQLVWYVIPENQKIYVYNSPDASQGYKGTDVISAAPVVPDMQFVVADLFA</sequence>
<dbReference type="PANTHER" id="PTHR34107:SF4">
    <property type="entry name" value="SLL1222 PROTEIN"/>
    <property type="match status" value="1"/>
</dbReference>
<organism evidence="2 3">
    <name type="scientific">Fibrella rubiginis</name>
    <dbReference type="NCBI Taxonomy" id="2817060"/>
    <lineage>
        <taxon>Bacteria</taxon>
        <taxon>Pseudomonadati</taxon>
        <taxon>Bacteroidota</taxon>
        <taxon>Cytophagia</taxon>
        <taxon>Cytophagales</taxon>
        <taxon>Spirosomataceae</taxon>
        <taxon>Fibrella</taxon>
    </lineage>
</organism>
<name>A0A939K5W7_9BACT</name>
<evidence type="ECO:0000313" key="2">
    <source>
        <dbReference type="EMBL" id="MBO0938213.1"/>
    </source>
</evidence>
<dbReference type="InterPro" id="IPR011335">
    <property type="entry name" value="Restrct_endonuc-II-like"/>
</dbReference>
<comment type="caution">
    <text evidence="2">The sequence shown here is derived from an EMBL/GenBank/DDBJ whole genome shotgun (WGS) entry which is preliminary data.</text>
</comment>
<dbReference type="SUPFAM" id="SSF52980">
    <property type="entry name" value="Restriction endonuclease-like"/>
    <property type="match status" value="1"/>
</dbReference>
<proteinExistence type="predicted"/>